<dbReference type="EMBL" id="JAUCMX010000015">
    <property type="protein sequence ID" value="KAK3521247.1"/>
    <property type="molecule type" value="Genomic_DNA"/>
</dbReference>
<protein>
    <recommendedName>
        <fullName evidence="3">Reverse transcriptase domain-containing protein</fullName>
    </recommendedName>
</protein>
<evidence type="ECO:0000313" key="1">
    <source>
        <dbReference type="EMBL" id="KAK3521247.1"/>
    </source>
</evidence>
<dbReference type="PANTHER" id="PTHR47027:SF20">
    <property type="entry name" value="REVERSE TRANSCRIPTASE-LIKE PROTEIN WITH RNA-DIRECTED DNA POLYMERASE DOMAIN"/>
    <property type="match status" value="1"/>
</dbReference>
<sequence>MEKYRDGQRELHCVFVDLEKAYDRVPREELWYCMRMSGVADKYVRVVQDMYDRSRTVVTCAVDQTEEFKVEVGLHQGFEPLPVRYSDGAVVRGGFVLLPYYKDKISYNILHLLVNKLLSAAPCSGSPQRTNWSAQQLGKCFMPDALPAATLPFFRAWDRHCIQWLGLSYSAIMGLGEHGHAVMPKVEETLPGYLSNTSAAWRKPALPSKPYPRPTQQRAGASLHTMAVLQAYQADLLRELDCCEGLSLDAVSEVPSSHRSCTLCHKADSPC</sequence>
<accession>A0AAE0QHW9</accession>
<name>A0AAE0QHW9_9TELE</name>
<keyword evidence="2" id="KW-1185">Reference proteome</keyword>
<reference evidence="1" key="1">
    <citation type="submission" date="2023-06" db="EMBL/GenBank/DDBJ databases">
        <title>Male Hemibagrus guttatus genome.</title>
        <authorList>
            <person name="Bian C."/>
        </authorList>
    </citation>
    <scope>NUCLEOTIDE SEQUENCE</scope>
    <source>
        <strain evidence="1">Male_cb2023</strain>
        <tissue evidence="1">Muscle</tissue>
    </source>
</reference>
<proteinExistence type="predicted"/>
<dbReference type="Proteomes" id="UP001274896">
    <property type="component" value="Unassembled WGS sequence"/>
</dbReference>
<gene>
    <name evidence="1" type="ORF">QTP70_001544</name>
</gene>
<evidence type="ECO:0008006" key="3">
    <source>
        <dbReference type="Google" id="ProtNLM"/>
    </source>
</evidence>
<organism evidence="1 2">
    <name type="scientific">Hemibagrus guttatus</name>
    <dbReference type="NCBI Taxonomy" id="175788"/>
    <lineage>
        <taxon>Eukaryota</taxon>
        <taxon>Metazoa</taxon>
        <taxon>Chordata</taxon>
        <taxon>Craniata</taxon>
        <taxon>Vertebrata</taxon>
        <taxon>Euteleostomi</taxon>
        <taxon>Actinopterygii</taxon>
        <taxon>Neopterygii</taxon>
        <taxon>Teleostei</taxon>
        <taxon>Ostariophysi</taxon>
        <taxon>Siluriformes</taxon>
        <taxon>Bagridae</taxon>
        <taxon>Hemibagrus</taxon>
    </lineage>
</organism>
<dbReference type="PANTHER" id="PTHR47027">
    <property type="entry name" value="REVERSE TRANSCRIPTASE DOMAIN-CONTAINING PROTEIN"/>
    <property type="match status" value="1"/>
</dbReference>
<comment type="caution">
    <text evidence="1">The sequence shown here is derived from an EMBL/GenBank/DDBJ whole genome shotgun (WGS) entry which is preliminary data.</text>
</comment>
<evidence type="ECO:0000313" key="2">
    <source>
        <dbReference type="Proteomes" id="UP001274896"/>
    </source>
</evidence>
<dbReference type="AlphaFoldDB" id="A0AAE0QHW9"/>